<reference evidence="10 11" key="1">
    <citation type="submission" date="2016-03" db="EMBL/GenBank/DDBJ databases">
        <title>Choanephora cucurbitarum.</title>
        <authorList>
            <person name="Min B."/>
            <person name="Park H."/>
            <person name="Park J.-H."/>
            <person name="Shin H.-D."/>
            <person name="Choi I.-G."/>
        </authorList>
    </citation>
    <scope>NUCLEOTIDE SEQUENCE [LARGE SCALE GENOMIC DNA]</scope>
    <source>
        <strain evidence="10 11">KUS-F28377</strain>
    </source>
</reference>
<evidence type="ECO:0000313" key="10">
    <source>
        <dbReference type="EMBL" id="OBZ85053.1"/>
    </source>
</evidence>
<sequence length="271" mass="30237">MLPEHRGCSNKPYFRLAEGNRNNEAEKSAFSASIQALPAFPDTVSSGSSTTTTKENKVKKIYSCTQCSKSFTRPSQLQTHIYSHTAEKPFQCTSPGCSKKFSVASNLRRHLKVHQKPVSANTLSSEDRVKCVRRLMRKTSVLLSRRADMDSQKEMRYAPEEEVDGLNKRLSAFPSPFFMYPKQIDMSAATMGDRNSYMLPNFASNVKVSNQNLFPLQHVSQTALNNETQPPSSSNASINNDLYKAAGERQGDALKLPSIMVKGLNYPKKAQ</sequence>
<dbReference type="EMBL" id="LUGH01000438">
    <property type="protein sequence ID" value="OBZ85053.1"/>
    <property type="molecule type" value="Genomic_DNA"/>
</dbReference>
<dbReference type="Gene3D" id="3.30.160.60">
    <property type="entry name" value="Classic Zinc Finger"/>
    <property type="match status" value="2"/>
</dbReference>
<comment type="caution">
    <text evidence="10">The sequence shown here is derived from an EMBL/GenBank/DDBJ whole genome shotgun (WGS) entry which is preliminary data.</text>
</comment>
<dbReference type="FunFam" id="3.30.160.60:FF:001102">
    <property type="entry name" value="Transcription factor IIIA"/>
    <property type="match status" value="1"/>
</dbReference>
<evidence type="ECO:0000256" key="7">
    <source>
        <dbReference type="PROSITE-ProRule" id="PRU00042"/>
    </source>
</evidence>
<keyword evidence="6" id="KW-0539">Nucleus</keyword>
<protein>
    <submittedName>
        <fullName evidence="10">Zinc finger protein C25B8.19c</fullName>
    </submittedName>
</protein>
<accession>A0A1C7N7E7</accession>
<name>A0A1C7N7E7_9FUNG</name>
<evidence type="ECO:0000256" key="5">
    <source>
        <dbReference type="ARBA" id="ARBA00022833"/>
    </source>
</evidence>
<organism evidence="10 11">
    <name type="scientific">Choanephora cucurbitarum</name>
    <dbReference type="NCBI Taxonomy" id="101091"/>
    <lineage>
        <taxon>Eukaryota</taxon>
        <taxon>Fungi</taxon>
        <taxon>Fungi incertae sedis</taxon>
        <taxon>Mucoromycota</taxon>
        <taxon>Mucoromycotina</taxon>
        <taxon>Mucoromycetes</taxon>
        <taxon>Mucorales</taxon>
        <taxon>Mucorineae</taxon>
        <taxon>Choanephoraceae</taxon>
        <taxon>Choanephoroideae</taxon>
        <taxon>Choanephora</taxon>
    </lineage>
</organism>
<evidence type="ECO:0000256" key="6">
    <source>
        <dbReference type="ARBA" id="ARBA00023242"/>
    </source>
</evidence>
<evidence type="ECO:0000259" key="9">
    <source>
        <dbReference type="PROSITE" id="PS50157"/>
    </source>
</evidence>
<dbReference type="AlphaFoldDB" id="A0A1C7N7E7"/>
<dbReference type="OrthoDB" id="6077919at2759"/>
<keyword evidence="3" id="KW-0677">Repeat</keyword>
<dbReference type="PANTHER" id="PTHR14003:SF19">
    <property type="entry name" value="YY2 TRANSCRIPTION FACTOR"/>
    <property type="match status" value="1"/>
</dbReference>
<comment type="subcellular location">
    <subcellularLocation>
        <location evidence="1">Nucleus</location>
    </subcellularLocation>
</comment>
<dbReference type="SUPFAM" id="SSF57667">
    <property type="entry name" value="beta-beta-alpha zinc fingers"/>
    <property type="match status" value="1"/>
</dbReference>
<feature type="domain" description="C2H2-type" evidence="9">
    <location>
        <begin position="90"/>
        <end position="119"/>
    </location>
</feature>
<evidence type="ECO:0000256" key="1">
    <source>
        <dbReference type="ARBA" id="ARBA00004123"/>
    </source>
</evidence>
<dbReference type="GO" id="GO:0000785">
    <property type="term" value="C:chromatin"/>
    <property type="evidence" value="ECO:0007669"/>
    <property type="project" value="TreeGrafter"/>
</dbReference>
<dbReference type="PROSITE" id="PS00028">
    <property type="entry name" value="ZINC_FINGER_C2H2_1"/>
    <property type="match status" value="2"/>
</dbReference>
<evidence type="ECO:0000313" key="11">
    <source>
        <dbReference type="Proteomes" id="UP000093000"/>
    </source>
</evidence>
<dbReference type="GO" id="GO:0000978">
    <property type="term" value="F:RNA polymerase II cis-regulatory region sequence-specific DNA binding"/>
    <property type="evidence" value="ECO:0007669"/>
    <property type="project" value="TreeGrafter"/>
</dbReference>
<feature type="compositionally biased region" description="Polar residues" evidence="8">
    <location>
        <begin position="225"/>
        <end position="240"/>
    </location>
</feature>
<dbReference type="GO" id="GO:0000981">
    <property type="term" value="F:DNA-binding transcription factor activity, RNA polymerase II-specific"/>
    <property type="evidence" value="ECO:0007669"/>
    <property type="project" value="TreeGrafter"/>
</dbReference>
<evidence type="ECO:0000256" key="4">
    <source>
        <dbReference type="ARBA" id="ARBA00022771"/>
    </source>
</evidence>
<dbReference type="SMART" id="SM00355">
    <property type="entry name" value="ZnF_C2H2"/>
    <property type="match status" value="2"/>
</dbReference>
<dbReference type="GO" id="GO:0005667">
    <property type="term" value="C:transcription regulator complex"/>
    <property type="evidence" value="ECO:0007669"/>
    <property type="project" value="TreeGrafter"/>
</dbReference>
<dbReference type="Proteomes" id="UP000093000">
    <property type="component" value="Unassembled WGS sequence"/>
</dbReference>
<dbReference type="GO" id="GO:0008270">
    <property type="term" value="F:zinc ion binding"/>
    <property type="evidence" value="ECO:0007669"/>
    <property type="project" value="UniProtKB-KW"/>
</dbReference>
<dbReference type="PROSITE" id="PS50157">
    <property type="entry name" value="ZINC_FINGER_C2H2_2"/>
    <property type="match status" value="2"/>
</dbReference>
<dbReference type="InterPro" id="IPR013087">
    <property type="entry name" value="Znf_C2H2_type"/>
</dbReference>
<proteinExistence type="predicted"/>
<dbReference type="GO" id="GO:0031519">
    <property type="term" value="C:PcG protein complex"/>
    <property type="evidence" value="ECO:0007669"/>
    <property type="project" value="TreeGrafter"/>
</dbReference>
<dbReference type="PANTHER" id="PTHR14003">
    <property type="entry name" value="TRANSCRIPTIONAL REPRESSOR PROTEIN YY"/>
    <property type="match status" value="1"/>
</dbReference>
<feature type="region of interest" description="Disordered" evidence="8">
    <location>
        <begin position="225"/>
        <end position="244"/>
    </location>
</feature>
<keyword evidence="11" id="KW-1185">Reference proteome</keyword>
<dbReference type="InterPro" id="IPR036236">
    <property type="entry name" value="Znf_C2H2_sf"/>
</dbReference>
<dbReference type="FunFam" id="3.30.160.60:FF:000065">
    <property type="entry name" value="B-cell CLL/lymphoma 6, member B"/>
    <property type="match status" value="1"/>
</dbReference>
<feature type="domain" description="C2H2-type" evidence="9">
    <location>
        <begin position="62"/>
        <end position="89"/>
    </location>
</feature>
<dbReference type="InParanoid" id="A0A1C7N7E7"/>
<keyword evidence="4 7" id="KW-0863">Zinc-finger</keyword>
<evidence type="ECO:0000256" key="2">
    <source>
        <dbReference type="ARBA" id="ARBA00022723"/>
    </source>
</evidence>
<evidence type="ECO:0000256" key="3">
    <source>
        <dbReference type="ARBA" id="ARBA00022737"/>
    </source>
</evidence>
<keyword evidence="2" id="KW-0479">Metal-binding</keyword>
<dbReference type="Pfam" id="PF00096">
    <property type="entry name" value="zf-C2H2"/>
    <property type="match status" value="2"/>
</dbReference>
<keyword evidence="5" id="KW-0862">Zinc</keyword>
<gene>
    <name evidence="10" type="ORF">A0J61_06886</name>
</gene>
<dbReference type="STRING" id="101091.A0A1C7N7E7"/>
<evidence type="ECO:0000256" key="8">
    <source>
        <dbReference type="SAM" id="MobiDB-lite"/>
    </source>
</evidence>